<dbReference type="PROSITE" id="PS00676">
    <property type="entry name" value="SIGMA54_INTERACT_2"/>
    <property type="match status" value="1"/>
</dbReference>
<dbReference type="PANTHER" id="PTHR32071:SF14">
    <property type="entry name" value="TRANSCRIPTIONAL REGULATORY PROTEIN RTCR"/>
    <property type="match status" value="1"/>
</dbReference>
<dbReference type="PANTHER" id="PTHR32071">
    <property type="entry name" value="TRANSCRIPTIONAL REGULATORY PROTEIN"/>
    <property type="match status" value="1"/>
</dbReference>
<dbReference type="InterPro" id="IPR017183">
    <property type="entry name" value="Sigma54_dep_tscrpt_act_RtcR"/>
</dbReference>
<dbReference type="NCBIfam" id="NF038308">
    <property type="entry name" value="RNA_repair_RtcR"/>
    <property type="match status" value="1"/>
</dbReference>
<name>A0A2S9XHI7_9BACT</name>
<proteinExistence type="predicted"/>
<dbReference type="CDD" id="cd00009">
    <property type="entry name" value="AAA"/>
    <property type="match status" value="1"/>
</dbReference>
<dbReference type="Pfam" id="PF06956">
    <property type="entry name" value="RtcR"/>
    <property type="match status" value="1"/>
</dbReference>
<dbReference type="InterPro" id="IPR002078">
    <property type="entry name" value="Sigma_54_int"/>
</dbReference>
<dbReference type="GO" id="GO:0003700">
    <property type="term" value="F:DNA-binding transcription factor activity"/>
    <property type="evidence" value="ECO:0007669"/>
    <property type="project" value="InterPro"/>
</dbReference>
<dbReference type="InterPro" id="IPR003593">
    <property type="entry name" value="AAA+_ATPase"/>
</dbReference>
<dbReference type="Gene3D" id="3.40.50.300">
    <property type="entry name" value="P-loop containing nucleotide triphosphate hydrolases"/>
    <property type="match status" value="1"/>
</dbReference>
<accession>A0A2S9XHI7</accession>
<feature type="domain" description="Sigma-54 factor interaction" evidence="3">
    <location>
        <begin position="181"/>
        <end position="419"/>
    </location>
</feature>
<evidence type="ECO:0000256" key="2">
    <source>
        <dbReference type="ARBA" id="ARBA00022840"/>
    </source>
</evidence>
<dbReference type="InterPro" id="IPR025943">
    <property type="entry name" value="Sigma_54_int_dom_ATP-bd_2"/>
</dbReference>
<dbReference type="PIRSF" id="PIRSF037354">
    <property type="entry name" value="Txn_actvtr_RtcR"/>
    <property type="match status" value="1"/>
</dbReference>
<keyword evidence="5" id="KW-1185">Reference proteome</keyword>
<evidence type="ECO:0000256" key="1">
    <source>
        <dbReference type="ARBA" id="ARBA00022741"/>
    </source>
</evidence>
<organism evidence="4 5">
    <name type="scientific">Enhygromyxa salina</name>
    <dbReference type="NCBI Taxonomy" id="215803"/>
    <lineage>
        <taxon>Bacteria</taxon>
        <taxon>Pseudomonadati</taxon>
        <taxon>Myxococcota</taxon>
        <taxon>Polyangia</taxon>
        <taxon>Nannocystales</taxon>
        <taxon>Nannocystaceae</taxon>
        <taxon>Enhygromyxa</taxon>
    </lineage>
</organism>
<protein>
    <submittedName>
        <fullName evidence="4">Transcriptional regulatory protein ZraR</fullName>
    </submittedName>
</protein>
<dbReference type="InterPro" id="IPR009715">
    <property type="entry name" value="RtcR"/>
</dbReference>
<sequence>MIGLVGAQLDRGGRKRWERWRPTLDLCRHEDFIVDRLELLFTAGPRGHAHIVDELEADLAVVSPETALVRNPIELGDPWDFESVYAALLDFARGYRFAEDEDYLIHITTGTHVVQICLFLLTESRELPARLLQTSPPGPGQSRSEPGTLRIIDLDLSKYDQLASRSAARQAADLSFLKQGIETRNPGFNALIERIERVVLASRAPILLCGPTGSGKTRLARRIYELARERRQVRGRLVEVNCATLRGDGAMSALFGHEKGAFTGAVGKRPGLLLAADGGILFLDEIGELGLDEQAMLLRAIEDRRFLPMGSERETESDFALIAGTNVDLREAVASGSFRADLLARIDLWTFELPALRQRPEDIEPNLDYELERWAARSHLRVTFNKEARAKFLAFARSPAATWAGNFRDFSAAIERMATLADGARIDLALVDEEVARLVRQWRPVARRPEGELLEALLGAEALAEIDRFDRAQLAEVVSVCRESESLSAAGRELFAASRARRRSRNDADRLRKYLARFELSFADIKG</sequence>
<keyword evidence="1" id="KW-0547">Nucleotide-binding</keyword>
<reference evidence="4 5" key="1">
    <citation type="submission" date="2018-03" db="EMBL/GenBank/DDBJ databases">
        <title>Draft Genome Sequences of the Obligatory Marine Myxobacteria Enhygromyxa salina SWB005.</title>
        <authorList>
            <person name="Poehlein A."/>
            <person name="Moghaddam J.A."/>
            <person name="Harms H."/>
            <person name="Alanjari M."/>
            <person name="Koenig G.M."/>
            <person name="Daniel R."/>
            <person name="Schaeberle T.F."/>
        </authorList>
    </citation>
    <scope>NUCLEOTIDE SEQUENCE [LARGE SCALE GENOMIC DNA]</scope>
    <source>
        <strain evidence="4 5">SWB005</strain>
    </source>
</reference>
<keyword evidence="2" id="KW-0067">ATP-binding</keyword>
<dbReference type="PROSITE" id="PS50045">
    <property type="entry name" value="SIGMA54_INTERACT_4"/>
    <property type="match status" value="1"/>
</dbReference>
<comment type="caution">
    <text evidence="4">The sequence shown here is derived from an EMBL/GenBank/DDBJ whole genome shotgun (WGS) entry which is preliminary data.</text>
</comment>
<dbReference type="AlphaFoldDB" id="A0A2S9XHI7"/>
<dbReference type="Pfam" id="PF00158">
    <property type="entry name" value="Sigma54_activat"/>
    <property type="match status" value="1"/>
</dbReference>
<evidence type="ECO:0000313" key="5">
    <source>
        <dbReference type="Proteomes" id="UP000237968"/>
    </source>
</evidence>
<dbReference type="SMART" id="SM00382">
    <property type="entry name" value="AAA"/>
    <property type="match status" value="1"/>
</dbReference>
<dbReference type="InterPro" id="IPR027417">
    <property type="entry name" value="P-loop_NTPase"/>
</dbReference>
<dbReference type="EMBL" id="PVNK01000214">
    <property type="protein sequence ID" value="PRP92339.1"/>
    <property type="molecule type" value="Genomic_DNA"/>
</dbReference>
<evidence type="ECO:0000313" key="4">
    <source>
        <dbReference type="EMBL" id="PRP92339.1"/>
    </source>
</evidence>
<dbReference type="Gene3D" id="1.10.8.60">
    <property type="match status" value="1"/>
</dbReference>
<dbReference type="GO" id="GO:0005524">
    <property type="term" value="F:ATP binding"/>
    <property type="evidence" value="ECO:0007669"/>
    <property type="project" value="UniProtKB-KW"/>
</dbReference>
<dbReference type="Proteomes" id="UP000237968">
    <property type="component" value="Unassembled WGS sequence"/>
</dbReference>
<gene>
    <name evidence="4" type="primary">zraR_13</name>
    <name evidence="4" type="ORF">ENSA5_49700</name>
</gene>
<evidence type="ECO:0000259" key="3">
    <source>
        <dbReference type="PROSITE" id="PS50045"/>
    </source>
</evidence>
<dbReference type="SUPFAM" id="SSF52540">
    <property type="entry name" value="P-loop containing nucleoside triphosphate hydrolases"/>
    <property type="match status" value="1"/>
</dbReference>